<evidence type="ECO:0000259" key="7">
    <source>
        <dbReference type="Pfam" id="PF04952"/>
    </source>
</evidence>
<comment type="caution">
    <text evidence="9">The sequence shown here is derived from an EMBL/GenBank/DDBJ whole genome shotgun (WGS) entry which is preliminary data.</text>
</comment>
<comment type="pathway">
    <text evidence="5">Amino-acid degradation; L-arginine degradation via AST pathway; L-glutamate and succinate from L-arginine: step 5/5.</text>
</comment>
<dbReference type="PIRSF" id="PIRSF017020">
    <property type="entry name" value="AstE"/>
    <property type="match status" value="1"/>
</dbReference>
<comment type="function">
    <text evidence="5">Transforms N(2)-succinylglutamate into succinate and glutamate.</text>
</comment>
<proteinExistence type="inferred from homology"/>
<dbReference type="InterPro" id="IPR055438">
    <property type="entry name" value="AstE_AspA_cat"/>
</dbReference>
<comment type="similarity">
    <text evidence="5">Belongs to the AspA/AstE family. Succinylglutamate desuccinylase subfamily.</text>
</comment>
<evidence type="ECO:0000256" key="1">
    <source>
        <dbReference type="ARBA" id="ARBA00022503"/>
    </source>
</evidence>
<accession>A0AAP5Q9A4</accession>
<keyword evidence="2 5" id="KW-0479">Metal-binding</keyword>
<name>A0AAP5Q9A4_9BURK</name>
<keyword evidence="1 5" id="KW-0056">Arginine metabolism</keyword>
<evidence type="ECO:0000256" key="6">
    <source>
        <dbReference type="NCBIfam" id="TIGR03242"/>
    </source>
</evidence>
<feature type="binding site" evidence="5">
    <location>
        <position position="168"/>
    </location>
    <ligand>
        <name>Zn(2+)</name>
        <dbReference type="ChEBI" id="CHEBI:29105"/>
    </ligand>
</feature>
<organism evidence="9 10">
    <name type="scientific">Paraburkholderia fungorum</name>
    <dbReference type="NCBI Taxonomy" id="134537"/>
    <lineage>
        <taxon>Bacteria</taxon>
        <taxon>Pseudomonadati</taxon>
        <taxon>Pseudomonadota</taxon>
        <taxon>Betaproteobacteria</taxon>
        <taxon>Burkholderiales</taxon>
        <taxon>Burkholderiaceae</taxon>
        <taxon>Paraburkholderia</taxon>
    </lineage>
</organism>
<dbReference type="PANTHER" id="PTHR15162:SF7">
    <property type="entry name" value="SUCCINYLGLUTAMATE DESUCCINYLASE"/>
    <property type="match status" value="1"/>
</dbReference>
<dbReference type="HAMAP" id="MF_00767">
    <property type="entry name" value="Arg_catab_AstE"/>
    <property type="match status" value="1"/>
</dbReference>
<feature type="binding site" evidence="5">
    <location>
        <position position="72"/>
    </location>
    <ligand>
        <name>Zn(2+)</name>
        <dbReference type="ChEBI" id="CHEBI:29105"/>
    </ligand>
</feature>
<feature type="active site" evidence="5">
    <location>
        <position position="231"/>
    </location>
</feature>
<evidence type="ECO:0000259" key="8">
    <source>
        <dbReference type="Pfam" id="PF24827"/>
    </source>
</evidence>
<dbReference type="CDD" id="cd03855">
    <property type="entry name" value="M14_ASTE"/>
    <property type="match status" value="1"/>
</dbReference>
<dbReference type="NCBIfam" id="NF003706">
    <property type="entry name" value="PRK05324.1"/>
    <property type="match status" value="1"/>
</dbReference>
<sequence>MTSSAEHGMRFAMLDDFLAYTLAGTRPGAQETQGVCANGGVCWTWLDDGVLQLEPKALEKGARSVLASAGVHGDETAPIELLSYLVRDIAQGSAALTCRLLVILGNVDAMRDACRYRDDDLNRLFSGRHAQLPDSHEAPRAAALEHAATQFFAAASAERGARWHIDMHTAIRASAFEQFALLPHTGMPFSRAMFEWLGEARISAVLLHTTKGNTYSHFTAHACGAEACTLELGKVRPFGQNDLTRFAGADEALRHLLAGTSIARHHPDAALPRAFTVIDQITKQSDAFELRVAADVPNFTPFAKGTVLACDGDYRYIVSRDEERIVFPNATVKLGLRAGLMVVETTQETLSGLV</sequence>
<comment type="cofactor">
    <cofactor evidence="5">
        <name>Zn(2+)</name>
        <dbReference type="ChEBI" id="CHEBI:29105"/>
    </cofactor>
    <text evidence="5">Binds 1 zinc ion per subunit.</text>
</comment>
<dbReference type="Pfam" id="PF04952">
    <property type="entry name" value="AstE_AspA_hybrid"/>
    <property type="match status" value="1"/>
</dbReference>
<dbReference type="PANTHER" id="PTHR15162">
    <property type="entry name" value="ASPARTOACYLASE"/>
    <property type="match status" value="1"/>
</dbReference>
<dbReference type="InterPro" id="IPR050178">
    <property type="entry name" value="AspA/AstE_fam"/>
</dbReference>
<evidence type="ECO:0000256" key="3">
    <source>
        <dbReference type="ARBA" id="ARBA00022801"/>
    </source>
</evidence>
<keyword evidence="3 5" id="KW-0378">Hydrolase</keyword>
<dbReference type="GO" id="GO:0019545">
    <property type="term" value="P:L-arginine catabolic process to succinate"/>
    <property type="evidence" value="ECO:0007669"/>
    <property type="project" value="UniProtKB-UniRule"/>
</dbReference>
<dbReference type="GO" id="GO:0009017">
    <property type="term" value="F:succinylglutamate desuccinylase activity"/>
    <property type="evidence" value="ECO:0007669"/>
    <property type="project" value="UniProtKB-UniRule"/>
</dbReference>
<dbReference type="AlphaFoldDB" id="A0AAP5Q9A4"/>
<feature type="binding site" evidence="5">
    <location>
        <position position="75"/>
    </location>
    <ligand>
        <name>Zn(2+)</name>
        <dbReference type="ChEBI" id="CHEBI:29105"/>
    </ligand>
</feature>
<dbReference type="EMBL" id="JANSLM010000006">
    <property type="protein sequence ID" value="MDT8839455.1"/>
    <property type="molecule type" value="Genomic_DNA"/>
</dbReference>
<comment type="catalytic activity">
    <reaction evidence="5">
        <text>N-succinyl-L-glutamate + H2O = L-glutamate + succinate</text>
        <dbReference type="Rhea" id="RHEA:15169"/>
        <dbReference type="ChEBI" id="CHEBI:15377"/>
        <dbReference type="ChEBI" id="CHEBI:29985"/>
        <dbReference type="ChEBI" id="CHEBI:30031"/>
        <dbReference type="ChEBI" id="CHEBI:58763"/>
        <dbReference type="EC" id="3.5.1.96"/>
    </reaction>
</comment>
<dbReference type="GO" id="GO:0008270">
    <property type="term" value="F:zinc ion binding"/>
    <property type="evidence" value="ECO:0007669"/>
    <property type="project" value="UniProtKB-UniRule"/>
</dbReference>
<dbReference type="RefSeq" id="WP_244207530.1">
    <property type="nucleotide sequence ID" value="NZ_JANSLM010000006.1"/>
</dbReference>
<dbReference type="InterPro" id="IPR016681">
    <property type="entry name" value="SuccinylGlu_desuccinylase"/>
</dbReference>
<keyword evidence="4 5" id="KW-0862">Zinc</keyword>
<dbReference type="Gene3D" id="3.40.630.10">
    <property type="entry name" value="Zn peptidases"/>
    <property type="match status" value="1"/>
</dbReference>
<dbReference type="GO" id="GO:0016788">
    <property type="term" value="F:hydrolase activity, acting on ester bonds"/>
    <property type="evidence" value="ECO:0007669"/>
    <property type="project" value="UniProtKB-UniRule"/>
</dbReference>
<gene>
    <name evidence="5 9" type="primary">astE</name>
    <name evidence="9" type="ORF">ParKJ_18700</name>
</gene>
<dbReference type="EC" id="3.5.1.96" evidence="5 6"/>
<evidence type="ECO:0000256" key="4">
    <source>
        <dbReference type="ARBA" id="ARBA00022833"/>
    </source>
</evidence>
<evidence type="ECO:0000313" key="9">
    <source>
        <dbReference type="EMBL" id="MDT8839455.1"/>
    </source>
</evidence>
<protein>
    <recommendedName>
        <fullName evidence="5 6">Succinylglutamate desuccinylase</fullName>
        <ecNumber evidence="5 6">3.5.1.96</ecNumber>
    </recommendedName>
</protein>
<evidence type="ECO:0000313" key="10">
    <source>
        <dbReference type="Proteomes" id="UP001246473"/>
    </source>
</evidence>
<evidence type="ECO:0000256" key="5">
    <source>
        <dbReference type="HAMAP-Rule" id="MF_00767"/>
    </source>
</evidence>
<dbReference type="InterPro" id="IPR007036">
    <property type="entry name" value="Aste_AspA_hybrid_dom"/>
</dbReference>
<dbReference type="Proteomes" id="UP001246473">
    <property type="component" value="Unassembled WGS sequence"/>
</dbReference>
<reference evidence="9" key="1">
    <citation type="submission" date="2022-08" db="EMBL/GenBank/DDBJ databases">
        <authorList>
            <person name="Kim S.-J."/>
        </authorList>
    </citation>
    <scope>NUCLEOTIDE SEQUENCE</scope>
    <source>
        <strain evidence="9">KJ</strain>
    </source>
</reference>
<dbReference type="Pfam" id="PF24827">
    <property type="entry name" value="AstE_AspA_cat"/>
    <property type="match status" value="1"/>
</dbReference>
<feature type="domain" description="AstE/AspA barrel-sandwich hybrid" evidence="7">
    <location>
        <begin position="273"/>
        <end position="344"/>
    </location>
</feature>
<feature type="domain" description="Succinylglutamate desuccinylase/Aspartoacylase catalytic" evidence="8">
    <location>
        <begin position="63"/>
        <end position="255"/>
    </location>
</feature>
<evidence type="ECO:0000256" key="2">
    <source>
        <dbReference type="ARBA" id="ARBA00022723"/>
    </source>
</evidence>
<dbReference type="NCBIfam" id="TIGR03242">
    <property type="entry name" value="arg_catab_astE"/>
    <property type="match status" value="1"/>
</dbReference>
<dbReference type="SUPFAM" id="SSF53187">
    <property type="entry name" value="Zn-dependent exopeptidases"/>
    <property type="match status" value="1"/>
</dbReference>
<dbReference type="GO" id="GO:0019544">
    <property type="term" value="P:L-arginine catabolic process to L-glutamate"/>
    <property type="evidence" value="ECO:0007669"/>
    <property type="project" value="UniProtKB-UniRule"/>
</dbReference>